<evidence type="ECO:0008006" key="4">
    <source>
        <dbReference type="Google" id="ProtNLM"/>
    </source>
</evidence>
<dbReference type="AlphaFoldDB" id="A0A1Q5Q4S8"/>
<sequence>MGTKAERIYHITSARRALSEDVDDRTTRYLFTMTIRTVCLIACALVPGWYRWLFAAGAILLPMLAVMVANAGREPAGKIDETAEPSIPPPSGPIIDPDGTPVEGRLLEAAPNKPSWFHDDSEFLR</sequence>
<keyword evidence="3" id="KW-1185">Reference proteome</keyword>
<feature type="compositionally biased region" description="Basic and acidic residues" evidence="1">
    <location>
        <begin position="116"/>
        <end position="125"/>
    </location>
</feature>
<dbReference type="Proteomes" id="UP000185628">
    <property type="component" value="Unassembled WGS sequence"/>
</dbReference>
<dbReference type="OrthoDB" id="4229919at2"/>
<protein>
    <recommendedName>
        <fullName evidence="4">DUF3099 domain-containing protein</fullName>
    </recommendedName>
</protein>
<organism evidence="2 3">
    <name type="scientific">Bowdeniella nasicola</name>
    <dbReference type="NCBI Taxonomy" id="208480"/>
    <lineage>
        <taxon>Bacteria</taxon>
        <taxon>Bacillati</taxon>
        <taxon>Actinomycetota</taxon>
        <taxon>Actinomycetes</taxon>
        <taxon>Actinomycetales</taxon>
        <taxon>Actinomycetaceae</taxon>
        <taxon>Bowdeniella</taxon>
    </lineage>
</organism>
<evidence type="ECO:0000256" key="1">
    <source>
        <dbReference type="SAM" id="MobiDB-lite"/>
    </source>
</evidence>
<accession>A0A1Q5Q4S8</accession>
<dbReference type="InterPro" id="IPR021449">
    <property type="entry name" value="DUF3099"/>
</dbReference>
<dbReference type="EMBL" id="MQVR01000007">
    <property type="protein sequence ID" value="OKL54793.1"/>
    <property type="molecule type" value="Genomic_DNA"/>
</dbReference>
<name>A0A1Q5Q4S8_9ACTO</name>
<evidence type="ECO:0000313" key="3">
    <source>
        <dbReference type="Proteomes" id="UP000185628"/>
    </source>
</evidence>
<proteinExistence type="predicted"/>
<gene>
    <name evidence="2" type="ORF">BSZ39_02100</name>
</gene>
<comment type="caution">
    <text evidence="2">The sequence shown here is derived from an EMBL/GenBank/DDBJ whole genome shotgun (WGS) entry which is preliminary data.</text>
</comment>
<dbReference type="Pfam" id="PF11298">
    <property type="entry name" value="DUF3099"/>
    <property type="match status" value="1"/>
</dbReference>
<evidence type="ECO:0000313" key="2">
    <source>
        <dbReference type="EMBL" id="OKL54793.1"/>
    </source>
</evidence>
<dbReference type="RefSeq" id="WP_073715745.1">
    <property type="nucleotide sequence ID" value="NZ_MQVR01000007.1"/>
</dbReference>
<reference evidence="3" key="1">
    <citation type="submission" date="2016-12" db="EMBL/GenBank/DDBJ databases">
        <authorList>
            <person name="Meng X."/>
        </authorList>
    </citation>
    <scope>NUCLEOTIDE SEQUENCE [LARGE SCALE GENOMIC DNA]</scope>
    <source>
        <strain evidence="3">DSM 19116</strain>
    </source>
</reference>
<feature type="region of interest" description="Disordered" evidence="1">
    <location>
        <begin position="77"/>
        <end position="125"/>
    </location>
</feature>